<gene>
    <name evidence="3" type="ORF">HaLaN_08585</name>
</gene>
<dbReference type="EMBL" id="BLLF01000544">
    <property type="protein sequence ID" value="GFH12827.1"/>
    <property type="molecule type" value="Genomic_DNA"/>
</dbReference>
<feature type="region of interest" description="Disordered" evidence="1">
    <location>
        <begin position="182"/>
        <end position="221"/>
    </location>
</feature>
<comment type="caution">
    <text evidence="3">The sequence shown here is derived from an EMBL/GenBank/DDBJ whole genome shotgun (WGS) entry which is preliminary data.</text>
</comment>
<feature type="transmembrane region" description="Helical" evidence="2">
    <location>
        <begin position="74"/>
        <end position="91"/>
    </location>
</feature>
<reference evidence="3 4" key="1">
    <citation type="submission" date="2020-02" db="EMBL/GenBank/DDBJ databases">
        <title>Draft genome sequence of Haematococcus lacustris strain NIES-144.</title>
        <authorList>
            <person name="Morimoto D."/>
            <person name="Nakagawa S."/>
            <person name="Yoshida T."/>
            <person name="Sawayama S."/>
        </authorList>
    </citation>
    <scope>NUCLEOTIDE SEQUENCE [LARGE SCALE GENOMIC DNA]</scope>
    <source>
        <strain evidence="3 4">NIES-144</strain>
    </source>
</reference>
<evidence type="ECO:0000313" key="4">
    <source>
        <dbReference type="Proteomes" id="UP000485058"/>
    </source>
</evidence>
<keyword evidence="2" id="KW-1133">Transmembrane helix</keyword>
<sequence length="221" mass="22717">MPPRAKRKRPDSPTRSAAGASGSGQQEVVGERRQVIKAALRGLVVAALPNLSPAQVDAVVAEMNRRMTMGSKQCCLTAVLCLSMLLSSFLGQPTAGFPAAGPASGPPPPPDPACPPYTHPRLATRISPRSAAAPAQLPAPVQLNICDPKLLAQIKDAMELLNTAMVLEHLMRGPHHNGIKLLPAEGMATPSTPTPPKSPPASANSTGTQDASSSGGAKLLG</sequence>
<feature type="region of interest" description="Disordered" evidence="1">
    <location>
        <begin position="99"/>
        <end position="120"/>
    </location>
</feature>
<evidence type="ECO:0000256" key="2">
    <source>
        <dbReference type="SAM" id="Phobius"/>
    </source>
</evidence>
<accession>A0A699YRD1</accession>
<feature type="compositionally biased region" description="Polar residues" evidence="1">
    <location>
        <begin position="204"/>
        <end position="215"/>
    </location>
</feature>
<feature type="compositionally biased region" description="Pro residues" evidence="1">
    <location>
        <begin position="104"/>
        <end position="118"/>
    </location>
</feature>
<keyword evidence="2" id="KW-0812">Transmembrane</keyword>
<evidence type="ECO:0000256" key="1">
    <source>
        <dbReference type="SAM" id="MobiDB-lite"/>
    </source>
</evidence>
<organism evidence="3 4">
    <name type="scientific">Haematococcus lacustris</name>
    <name type="common">Green alga</name>
    <name type="synonym">Haematococcus pluvialis</name>
    <dbReference type="NCBI Taxonomy" id="44745"/>
    <lineage>
        <taxon>Eukaryota</taxon>
        <taxon>Viridiplantae</taxon>
        <taxon>Chlorophyta</taxon>
        <taxon>core chlorophytes</taxon>
        <taxon>Chlorophyceae</taxon>
        <taxon>CS clade</taxon>
        <taxon>Chlamydomonadales</taxon>
        <taxon>Haematococcaceae</taxon>
        <taxon>Haematococcus</taxon>
    </lineage>
</organism>
<dbReference type="Proteomes" id="UP000485058">
    <property type="component" value="Unassembled WGS sequence"/>
</dbReference>
<feature type="non-terminal residue" evidence="3">
    <location>
        <position position="1"/>
    </location>
</feature>
<feature type="region of interest" description="Disordered" evidence="1">
    <location>
        <begin position="1"/>
        <end position="29"/>
    </location>
</feature>
<name>A0A699YRD1_HAELA</name>
<proteinExistence type="predicted"/>
<keyword evidence="2" id="KW-0472">Membrane</keyword>
<evidence type="ECO:0000313" key="3">
    <source>
        <dbReference type="EMBL" id="GFH12827.1"/>
    </source>
</evidence>
<keyword evidence="4" id="KW-1185">Reference proteome</keyword>
<dbReference type="AlphaFoldDB" id="A0A699YRD1"/>
<protein>
    <submittedName>
        <fullName evidence="3">Uncharacterized protein</fullName>
    </submittedName>
</protein>